<evidence type="ECO:0000256" key="15">
    <source>
        <dbReference type="ARBA" id="ARBA00023136"/>
    </source>
</evidence>
<keyword evidence="22" id="KW-1185">Reference proteome</keyword>
<accession>A0ABT5J9R6</accession>
<protein>
    <recommendedName>
        <fullName evidence="7 18">Phosphatidate cytidylyltransferase</fullName>
        <ecNumber evidence="6 18">2.7.7.41</ecNumber>
    </recommendedName>
</protein>
<evidence type="ECO:0000256" key="16">
    <source>
        <dbReference type="ARBA" id="ARBA00023209"/>
    </source>
</evidence>
<comment type="subcellular location">
    <subcellularLocation>
        <location evidence="2">Cell membrane</location>
        <topology evidence="2">Multi-pass membrane protein</topology>
    </subcellularLocation>
</comment>
<name>A0ABT5J9R6_RHOTP</name>
<evidence type="ECO:0000256" key="3">
    <source>
        <dbReference type="ARBA" id="ARBA00005119"/>
    </source>
</evidence>
<dbReference type="Proteomes" id="UP001165652">
    <property type="component" value="Unassembled WGS sequence"/>
</dbReference>
<evidence type="ECO:0000256" key="19">
    <source>
        <dbReference type="SAM" id="MobiDB-lite"/>
    </source>
</evidence>
<keyword evidence="9" id="KW-0444">Lipid biosynthesis</keyword>
<keyword evidence="16" id="KW-0594">Phospholipid biosynthesis</keyword>
<dbReference type="PANTHER" id="PTHR46382:SF1">
    <property type="entry name" value="PHOSPHATIDATE CYTIDYLYLTRANSFERASE"/>
    <property type="match status" value="1"/>
</dbReference>
<evidence type="ECO:0000256" key="4">
    <source>
        <dbReference type="ARBA" id="ARBA00005189"/>
    </source>
</evidence>
<evidence type="ECO:0000256" key="9">
    <source>
        <dbReference type="ARBA" id="ARBA00022516"/>
    </source>
</evidence>
<feature type="transmembrane region" description="Helical" evidence="20">
    <location>
        <begin position="145"/>
        <end position="166"/>
    </location>
</feature>
<dbReference type="RefSeq" id="WP_272777254.1">
    <property type="nucleotide sequence ID" value="NZ_JAQQLI010000016.1"/>
</dbReference>
<feature type="transmembrane region" description="Helical" evidence="20">
    <location>
        <begin position="186"/>
        <end position="206"/>
    </location>
</feature>
<keyword evidence="8" id="KW-1003">Cell membrane</keyword>
<feature type="region of interest" description="Disordered" evidence="19">
    <location>
        <begin position="1"/>
        <end position="21"/>
    </location>
</feature>
<dbReference type="PROSITE" id="PS01315">
    <property type="entry name" value="CDS"/>
    <property type="match status" value="1"/>
</dbReference>
<feature type="transmembrane region" description="Helical" evidence="20">
    <location>
        <begin position="27"/>
        <end position="60"/>
    </location>
</feature>
<comment type="caution">
    <text evidence="21">The sequence shown here is derived from an EMBL/GenBank/DDBJ whole genome shotgun (WGS) entry which is preliminary data.</text>
</comment>
<evidence type="ECO:0000256" key="8">
    <source>
        <dbReference type="ARBA" id="ARBA00022475"/>
    </source>
</evidence>
<comment type="pathway">
    <text evidence="4">Lipid metabolism.</text>
</comment>
<feature type="transmembrane region" description="Helical" evidence="20">
    <location>
        <begin position="80"/>
        <end position="113"/>
    </location>
</feature>
<evidence type="ECO:0000256" key="10">
    <source>
        <dbReference type="ARBA" id="ARBA00022679"/>
    </source>
</evidence>
<reference evidence="21" key="2">
    <citation type="submission" date="2023-02" db="EMBL/GenBank/DDBJ databases">
        <authorList>
            <person name="Rayyan A."/>
            <person name="Meyer T."/>
            <person name="Kyndt J.A."/>
        </authorList>
    </citation>
    <scope>NUCLEOTIDE SEQUENCE</scope>
    <source>
        <strain evidence="21">DSM 9987</strain>
    </source>
</reference>
<keyword evidence="13 20" id="KW-1133">Transmembrane helix</keyword>
<dbReference type="GO" id="GO:0016779">
    <property type="term" value="F:nucleotidyltransferase activity"/>
    <property type="evidence" value="ECO:0007669"/>
    <property type="project" value="UniProtKB-KW"/>
</dbReference>
<evidence type="ECO:0000256" key="20">
    <source>
        <dbReference type="SAM" id="Phobius"/>
    </source>
</evidence>
<evidence type="ECO:0000256" key="14">
    <source>
        <dbReference type="ARBA" id="ARBA00023098"/>
    </source>
</evidence>
<evidence type="ECO:0000256" key="7">
    <source>
        <dbReference type="ARBA" id="ARBA00019373"/>
    </source>
</evidence>
<evidence type="ECO:0000313" key="21">
    <source>
        <dbReference type="EMBL" id="MDC7786406.1"/>
    </source>
</evidence>
<keyword evidence="17" id="KW-1208">Phospholipid metabolism</keyword>
<comment type="catalytic activity">
    <reaction evidence="1 18">
        <text>a 1,2-diacyl-sn-glycero-3-phosphate + CTP + H(+) = a CDP-1,2-diacyl-sn-glycerol + diphosphate</text>
        <dbReference type="Rhea" id="RHEA:16229"/>
        <dbReference type="ChEBI" id="CHEBI:15378"/>
        <dbReference type="ChEBI" id="CHEBI:33019"/>
        <dbReference type="ChEBI" id="CHEBI:37563"/>
        <dbReference type="ChEBI" id="CHEBI:58332"/>
        <dbReference type="ChEBI" id="CHEBI:58608"/>
        <dbReference type="EC" id="2.7.7.41"/>
    </reaction>
</comment>
<evidence type="ECO:0000256" key="11">
    <source>
        <dbReference type="ARBA" id="ARBA00022692"/>
    </source>
</evidence>
<keyword evidence="10 18" id="KW-0808">Transferase</keyword>
<proteinExistence type="inferred from homology"/>
<keyword evidence="12 18" id="KW-0548">Nucleotidyltransferase</keyword>
<feature type="transmembrane region" description="Helical" evidence="20">
    <location>
        <begin position="120"/>
        <end position="139"/>
    </location>
</feature>
<evidence type="ECO:0000256" key="2">
    <source>
        <dbReference type="ARBA" id="ARBA00004651"/>
    </source>
</evidence>
<keyword evidence="14" id="KW-0443">Lipid metabolism</keyword>
<evidence type="ECO:0000256" key="18">
    <source>
        <dbReference type="RuleBase" id="RU003938"/>
    </source>
</evidence>
<comment type="pathway">
    <text evidence="3 18">Phospholipid metabolism; CDP-diacylglycerol biosynthesis; CDP-diacylglycerol from sn-glycerol 3-phosphate: step 3/3.</text>
</comment>
<gene>
    <name evidence="21" type="ORF">PQJ73_12010</name>
</gene>
<dbReference type="EMBL" id="JAQQLI010000016">
    <property type="protein sequence ID" value="MDC7786406.1"/>
    <property type="molecule type" value="Genomic_DNA"/>
</dbReference>
<sequence length="289" mass="29040">MSHDAPAPARPGEPSAEKRSEKRSDTLIRVVSAVVLAPLAIAAVLVGGWPFVLFWAIAAIGVHWEWSSEILRAPRLPQAIGAGVLAFAGLVAGTGRPGLAVLVLAGGVALMAVAVRERRAWCVGGLVYAGLVLAGPAVLRADPSFGVVAIFVLFAVVWATDVLAYFGGRAIGGPKLAPSISPGKTWSGGVTGAVGGVVAGLLVAAVAGVPNLLAVAVLGLVLSCVSQAGDLFESAVKRRFGVKDSSRIIPGHGGLMDRLDGFLAAAGAAALLGAMRGGLDGAAQGLLVW</sequence>
<dbReference type="Pfam" id="PF01148">
    <property type="entry name" value="CTP_transf_1"/>
    <property type="match status" value="1"/>
</dbReference>
<reference evidence="21" key="1">
    <citation type="journal article" date="2023" name="Microbiol Resour">
        <title>Genome Sequences of Rhodoplanes serenus and Two Thermotolerant Strains, Rhodoplanes tepidamans and 'Rhodoplanes cryptolactis,' Further Refine the Genus.</title>
        <authorList>
            <person name="Rayyan A.A."/>
            <person name="Kyndt J.A."/>
        </authorList>
    </citation>
    <scope>NUCLEOTIDE SEQUENCE</scope>
    <source>
        <strain evidence="21">DSM 9987</strain>
    </source>
</reference>
<comment type="similarity">
    <text evidence="5 18">Belongs to the CDS family.</text>
</comment>
<evidence type="ECO:0000256" key="17">
    <source>
        <dbReference type="ARBA" id="ARBA00023264"/>
    </source>
</evidence>
<evidence type="ECO:0000256" key="1">
    <source>
        <dbReference type="ARBA" id="ARBA00001698"/>
    </source>
</evidence>
<evidence type="ECO:0000256" key="12">
    <source>
        <dbReference type="ARBA" id="ARBA00022695"/>
    </source>
</evidence>
<dbReference type="InterPro" id="IPR000374">
    <property type="entry name" value="PC_trans"/>
</dbReference>
<evidence type="ECO:0000256" key="6">
    <source>
        <dbReference type="ARBA" id="ARBA00012487"/>
    </source>
</evidence>
<keyword evidence="15 20" id="KW-0472">Membrane</keyword>
<evidence type="ECO:0000313" key="22">
    <source>
        <dbReference type="Proteomes" id="UP001165652"/>
    </source>
</evidence>
<evidence type="ECO:0000256" key="13">
    <source>
        <dbReference type="ARBA" id="ARBA00022989"/>
    </source>
</evidence>
<dbReference type="EC" id="2.7.7.41" evidence="6 18"/>
<organism evidence="21 22">
    <name type="scientific">Rhodoplanes tepidamans</name>
    <name type="common">Rhodoplanes cryptolactis</name>
    <dbReference type="NCBI Taxonomy" id="200616"/>
    <lineage>
        <taxon>Bacteria</taxon>
        <taxon>Pseudomonadati</taxon>
        <taxon>Pseudomonadota</taxon>
        <taxon>Alphaproteobacteria</taxon>
        <taxon>Hyphomicrobiales</taxon>
        <taxon>Nitrobacteraceae</taxon>
        <taxon>Rhodoplanes</taxon>
    </lineage>
</organism>
<evidence type="ECO:0000256" key="5">
    <source>
        <dbReference type="ARBA" id="ARBA00010185"/>
    </source>
</evidence>
<keyword evidence="11 18" id="KW-0812">Transmembrane</keyword>
<dbReference type="PANTHER" id="PTHR46382">
    <property type="entry name" value="PHOSPHATIDATE CYTIDYLYLTRANSFERASE"/>
    <property type="match status" value="1"/>
</dbReference>
<feature type="transmembrane region" description="Helical" evidence="20">
    <location>
        <begin position="212"/>
        <end position="232"/>
    </location>
</feature>